<keyword evidence="2" id="KW-0808">Transferase</keyword>
<organism evidence="2 3">
    <name type="scientific">Rhynchospora pubera</name>
    <dbReference type="NCBI Taxonomy" id="906938"/>
    <lineage>
        <taxon>Eukaryota</taxon>
        <taxon>Viridiplantae</taxon>
        <taxon>Streptophyta</taxon>
        <taxon>Embryophyta</taxon>
        <taxon>Tracheophyta</taxon>
        <taxon>Spermatophyta</taxon>
        <taxon>Magnoliopsida</taxon>
        <taxon>Liliopsida</taxon>
        <taxon>Poales</taxon>
        <taxon>Cyperaceae</taxon>
        <taxon>Cyperoideae</taxon>
        <taxon>Rhynchosporeae</taxon>
        <taxon>Rhynchospora</taxon>
    </lineage>
</organism>
<keyword evidence="2" id="KW-0548">Nucleotidyltransferase</keyword>
<dbReference type="InterPro" id="IPR043502">
    <property type="entry name" value="DNA/RNA_pol_sf"/>
</dbReference>
<dbReference type="PANTHER" id="PTHR33116:SF86">
    <property type="entry name" value="REVERSE TRANSCRIPTASE DOMAIN-CONTAINING PROTEIN"/>
    <property type="match status" value="1"/>
</dbReference>
<name>A0AAV8E418_9POAL</name>
<dbReference type="PROSITE" id="PS50878">
    <property type="entry name" value="RT_POL"/>
    <property type="match status" value="1"/>
</dbReference>
<dbReference type="Pfam" id="PF00078">
    <property type="entry name" value="RVT_1"/>
    <property type="match status" value="1"/>
</dbReference>
<dbReference type="GO" id="GO:0003964">
    <property type="term" value="F:RNA-directed DNA polymerase activity"/>
    <property type="evidence" value="ECO:0007669"/>
    <property type="project" value="UniProtKB-KW"/>
</dbReference>
<dbReference type="EMBL" id="JAMFTS010000003">
    <property type="protein sequence ID" value="KAJ4773133.1"/>
    <property type="molecule type" value="Genomic_DNA"/>
</dbReference>
<dbReference type="InterPro" id="IPR026960">
    <property type="entry name" value="RVT-Znf"/>
</dbReference>
<accession>A0AAV8E418</accession>
<dbReference type="PANTHER" id="PTHR33116">
    <property type="entry name" value="REVERSE TRANSCRIPTASE ZINC-BINDING DOMAIN-CONTAINING PROTEIN-RELATED-RELATED"/>
    <property type="match status" value="1"/>
</dbReference>
<keyword evidence="2" id="KW-0695">RNA-directed DNA polymerase</keyword>
<keyword evidence="3" id="KW-1185">Reference proteome</keyword>
<sequence length="621" mass="71742">MLKADINKAFDKLDWNFLERAMRYINIPDKIITMMLSSYKRAKVTININGHSDGFLQPTQGLRRGCPMSPYMFIIAMEVLSIWLQQTCTQGLLKGVRLAHTSPVITHAIYADDLILMGDASRAEVDTLVNIMHKFGYVSGLYINPTKSRLWFSKRCEDVAIQRVQDAWRATRVQGDEKYLGINLSPNGDAKRIGALLLEKMQQKLSGWKSNMLSHAGRLVLIKSILMTMPVYCMSVEMLPKEIIKKINSLMAKFFWGKTNQNRYLALIAWKNICKPVSMGGLGVKDLQNFGDALFLKMVWSIMADEDKPWVKICKAKYFPNVGYLRARNATGGSKMWRQILSKRDFFSENVMWHVGNGEKACALSQPRFQGWTVCEEATKHDRSLKIKDLVDSQTGQWNEQKLNLLYQPMQVQQILQGSNKPVLDGEIGDKLIWQQAQNGKYTVKQGYKQIMQVHENSGHEQHDLWEGIWKKKNITPRVKIFVWRLINKGLPMGVHMHSRFPNFPSICQRCYEENEYDMHCLFFCNTSRQVWFASSLGIRVHELPMDIKSTLQQITHRLEDQGVQLFVNTVWEIWKERNKAVIEHRIFKPLEVLQRVSILQALIAINQGSERGVQSNLYYL</sequence>
<feature type="domain" description="Reverse transcriptase" evidence="1">
    <location>
        <begin position="1"/>
        <end position="184"/>
    </location>
</feature>
<dbReference type="Pfam" id="PF13966">
    <property type="entry name" value="zf-RVT"/>
    <property type="match status" value="1"/>
</dbReference>
<protein>
    <submittedName>
        <fullName evidence="2">RNA-directed DNA polymerase (Reverse transcriptase)-related family protein</fullName>
    </submittedName>
</protein>
<reference evidence="2" key="1">
    <citation type="submission" date="2022-08" db="EMBL/GenBank/DDBJ databases">
        <authorList>
            <person name="Marques A."/>
        </authorList>
    </citation>
    <scope>NUCLEOTIDE SEQUENCE</scope>
    <source>
        <strain evidence="2">RhyPub2mFocal</strain>
        <tissue evidence="2">Leaves</tissue>
    </source>
</reference>
<dbReference type="SUPFAM" id="SSF56672">
    <property type="entry name" value="DNA/RNA polymerases"/>
    <property type="match status" value="1"/>
</dbReference>
<evidence type="ECO:0000313" key="2">
    <source>
        <dbReference type="EMBL" id="KAJ4773133.1"/>
    </source>
</evidence>
<dbReference type="InterPro" id="IPR000477">
    <property type="entry name" value="RT_dom"/>
</dbReference>
<comment type="caution">
    <text evidence="2">The sequence shown here is derived from an EMBL/GenBank/DDBJ whole genome shotgun (WGS) entry which is preliminary data.</text>
</comment>
<dbReference type="Proteomes" id="UP001140206">
    <property type="component" value="Chromosome 3"/>
</dbReference>
<evidence type="ECO:0000313" key="3">
    <source>
        <dbReference type="Proteomes" id="UP001140206"/>
    </source>
</evidence>
<dbReference type="AlphaFoldDB" id="A0AAV8E418"/>
<evidence type="ECO:0000259" key="1">
    <source>
        <dbReference type="PROSITE" id="PS50878"/>
    </source>
</evidence>
<proteinExistence type="predicted"/>
<gene>
    <name evidence="2" type="ORF">LUZ62_057390</name>
</gene>